<feature type="non-terminal residue" evidence="2">
    <location>
        <position position="1"/>
    </location>
</feature>
<dbReference type="AlphaFoldDB" id="A0A392MVS3"/>
<feature type="region of interest" description="Disordered" evidence="1">
    <location>
        <begin position="112"/>
        <end position="153"/>
    </location>
</feature>
<keyword evidence="3" id="KW-1185">Reference proteome</keyword>
<accession>A0A392MVS3</accession>
<evidence type="ECO:0000313" key="2">
    <source>
        <dbReference type="EMBL" id="MCH90394.1"/>
    </source>
</evidence>
<dbReference type="EMBL" id="LXQA010018205">
    <property type="protein sequence ID" value="MCH90394.1"/>
    <property type="molecule type" value="Genomic_DNA"/>
</dbReference>
<organism evidence="2 3">
    <name type="scientific">Trifolium medium</name>
    <dbReference type="NCBI Taxonomy" id="97028"/>
    <lineage>
        <taxon>Eukaryota</taxon>
        <taxon>Viridiplantae</taxon>
        <taxon>Streptophyta</taxon>
        <taxon>Embryophyta</taxon>
        <taxon>Tracheophyta</taxon>
        <taxon>Spermatophyta</taxon>
        <taxon>Magnoliopsida</taxon>
        <taxon>eudicotyledons</taxon>
        <taxon>Gunneridae</taxon>
        <taxon>Pentapetalae</taxon>
        <taxon>rosids</taxon>
        <taxon>fabids</taxon>
        <taxon>Fabales</taxon>
        <taxon>Fabaceae</taxon>
        <taxon>Papilionoideae</taxon>
        <taxon>50 kb inversion clade</taxon>
        <taxon>NPAAA clade</taxon>
        <taxon>Hologalegina</taxon>
        <taxon>IRL clade</taxon>
        <taxon>Trifolieae</taxon>
        <taxon>Trifolium</taxon>
    </lineage>
</organism>
<feature type="compositionally biased region" description="Polar residues" evidence="1">
    <location>
        <begin position="33"/>
        <end position="48"/>
    </location>
</feature>
<name>A0A392MVS3_9FABA</name>
<sequence length="153" mass="17176">CIPDLISQLPLFQARWEAAMAAMTAQQVQAQQRSLSSKGYRPDTSNLPRNIDLNQGLPEYQPYDPMLNINVEDYAFIFDEDEPVFFCKLMILCHVTGNQSGRDTQQVSLPELSINEGGRGRAGRTVPTNISRGKGNNDRGKRPTLQPENDHDE</sequence>
<reference evidence="2 3" key="1">
    <citation type="journal article" date="2018" name="Front. Plant Sci.">
        <title>Red Clover (Trifolium pratense) and Zigzag Clover (T. medium) - A Picture of Genomic Similarities and Differences.</title>
        <authorList>
            <person name="Dluhosova J."/>
            <person name="Istvanek J."/>
            <person name="Nedelnik J."/>
            <person name="Repkova J."/>
        </authorList>
    </citation>
    <scope>NUCLEOTIDE SEQUENCE [LARGE SCALE GENOMIC DNA]</scope>
    <source>
        <strain evidence="3">cv. 10/8</strain>
        <tissue evidence="2">Leaf</tissue>
    </source>
</reference>
<gene>
    <name evidence="2" type="ORF">A2U01_0011309</name>
</gene>
<dbReference type="Proteomes" id="UP000265520">
    <property type="component" value="Unassembled WGS sequence"/>
</dbReference>
<feature type="region of interest" description="Disordered" evidence="1">
    <location>
        <begin position="33"/>
        <end position="56"/>
    </location>
</feature>
<comment type="caution">
    <text evidence="2">The sequence shown here is derived from an EMBL/GenBank/DDBJ whole genome shotgun (WGS) entry which is preliminary data.</text>
</comment>
<evidence type="ECO:0000256" key="1">
    <source>
        <dbReference type="SAM" id="MobiDB-lite"/>
    </source>
</evidence>
<evidence type="ECO:0000313" key="3">
    <source>
        <dbReference type="Proteomes" id="UP000265520"/>
    </source>
</evidence>
<proteinExistence type="predicted"/>
<protein>
    <submittedName>
        <fullName evidence="2">Uncharacterized protein</fullName>
    </submittedName>
</protein>